<protein>
    <submittedName>
        <fullName evidence="1">Uncharacterized protein</fullName>
    </submittedName>
</protein>
<accession>A0A2C9V2C2</accession>
<organism evidence="1">
    <name type="scientific">Manihot esculenta</name>
    <name type="common">Cassava</name>
    <name type="synonym">Jatropha manihot</name>
    <dbReference type="NCBI Taxonomy" id="3983"/>
    <lineage>
        <taxon>Eukaryota</taxon>
        <taxon>Viridiplantae</taxon>
        <taxon>Streptophyta</taxon>
        <taxon>Embryophyta</taxon>
        <taxon>Tracheophyta</taxon>
        <taxon>Spermatophyta</taxon>
        <taxon>Magnoliopsida</taxon>
        <taxon>eudicotyledons</taxon>
        <taxon>Gunneridae</taxon>
        <taxon>Pentapetalae</taxon>
        <taxon>rosids</taxon>
        <taxon>fabids</taxon>
        <taxon>Malpighiales</taxon>
        <taxon>Euphorbiaceae</taxon>
        <taxon>Crotonoideae</taxon>
        <taxon>Manihoteae</taxon>
        <taxon>Manihot</taxon>
    </lineage>
</organism>
<name>A0A2C9V2C2_MANES</name>
<reference evidence="1" key="1">
    <citation type="submission" date="2016-02" db="EMBL/GenBank/DDBJ databases">
        <title>WGS assembly of Manihot esculenta.</title>
        <authorList>
            <person name="Bredeson J.V."/>
            <person name="Prochnik S.E."/>
            <person name="Lyons J.B."/>
            <person name="Schmutz J."/>
            <person name="Grimwood J."/>
            <person name="Vrebalov J."/>
            <person name="Bart R.S."/>
            <person name="Amuge T."/>
            <person name="Ferguson M.E."/>
            <person name="Green R."/>
            <person name="Putnam N."/>
            <person name="Stites J."/>
            <person name="Rounsley S."/>
            <person name="Rokhsar D.S."/>
        </authorList>
    </citation>
    <scope>NUCLEOTIDE SEQUENCE [LARGE SCALE GENOMIC DNA]</scope>
    <source>
        <tissue evidence="1">Leaf</tissue>
    </source>
</reference>
<dbReference type="AlphaFoldDB" id="A0A2C9V2C2"/>
<gene>
    <name evidence="1" type="ORF">MANES_11G111200</name>
</gene>
<evidence type="ECO:0000313" key="1">
    <source>
        <dbReference type="EMBL" id="OAY37565.1"/>
    </source>
</evidence>
<dbReference type="EMBL" id="CM004397">
    <property type="protein sequence ID" value="OAY37565.1"/>
    <property type="molecule type" value="Genomic_DNA"/>
</dbReference>
<proteinExistence type="predicted"/>
<sequence>MGWKVQQVMIDDGFAINLCPLKVLAKLEMEQSKLAGSDMVLSAYDDSKKKVARDFKTIVKVGPIKTKVEFIVLDIPMVFPLLLCGV</sequence>